<comment type="caution">
    <text evidence="3">The sequence shown here is derived from an EMBL/GenBank/DDBJ whole genome shotgun (WGS) entry which is preliminary data.</text>
</comment>
<evidence type="ECO:0000259" key="2">
    <source>
        <dbReference type="PROSITE" id="PS51750"/>
    </source>
</evidence>
<dbReference type="GO" id="GO:0003677">
    <property type="term" value="F:DNA binding"/>
    <property type="evidence" value="ECO:0007669"/>
    <property type="project" value="InterPro"/>
</dbReference>
<feature type="domain" description="Bro-N" evidence="2">
    <location>
        <begin position="19"/>
        <end position="123"/>
    </location>
</feature>
<dbReference type="EMBL" id="BMDH01000006">
    <property type="protein sequence ID" value="GGI15464.1"/>
    <property type="molecule type" value="Genomic_DNA"/>
</dbReference>
<dbReference type="Proteomes" id="UP000619536">
    <property type="component" value="Unassembled WGS sequence"/>
</dbReference>
<proteinExistence type="predicted"/>
<reference evidence="3" key="1">
    <citation type="journal article" date="2014" name="Int. J. Syst. Evol. Microbiol.">
        <title>Complete genome sequence of Corynebacterium casei LMG S-19264T (=DSM 44701T), isolated from a smear-ripened cheese.</title>
        <authorList>
            <consortium name="US DOE Joint Genome Institute (JGI-PGF)"/>
            <person name="Walter F."/>
            <person name="Albersmeier A."/>
            <person name="Kalinowski J."/>
            <person name="Ruckert C."/>
        </authorList>
    </citation>
    <scope>NUCLEOTIDE SEQUENCE</scope>
    <source>
        <strain evidence="3">CCM 8606</strain>
    </source>
</reference>
<keyword evidence="1" id="KW-0175">Coiled coil</keyword>
<evidence type="ECO:0000256" key="1">
    <source>
        <dbReference type="SAM" id="Coils"/>
    </source>
</evidence>
<protein>
    <recommendedName>
        <fullName evidence="2">Bro-N domain-containing protein</fullName>
    </recommendedName>
</protein>
<sequence length="282" mass="32360">MYRCHNGRNNSERNKIMEQNSIQQYTFENSNIRTIEENGNVLFCGKDVATALGYTNPNKAITDHCHGVTKRYPIVDSLGRTQEARFITEGDVYRLIASSKLPQAVKFEHWLFDEVVPSIRKHGAYMTEQTLEQALTDPDFLIRLATELKEEKQARLQAEQKIQELEPKAKLMEDFINLDSTYSVADTAKLLRNVGINMGQNQLYQQLAQMHWIFRREGAWKPYETHVQAGDLALRPYTKQGKHSDGTPFAYQPQVRLTGRGIMLLTGRLSEQQLQQALQTAL</sequence>
<dbReference type="AlphaFoldDB" id="A0A8J3AKQ5"/>
<dbReference type="PROSITE" id="PS51750">
    <property type="entry name" value="BRO_N"/>
    <property type="match status" value="1"/>
</dbReference>
<organism evidence="3 4">
    <name type="scientific">Galliscardovia ingluviei</name>
    <dbReference type="NCBI Taxonomy" id="1769422"/>
    <lineage>
        <taxon>Bacteria</taxon>
        <taxon>Bacillati</taxon>
        <taxon>Actinomycetota</taxon>
        <taxon>Actinomycetes</taxon>
        <taxon>Bifidobacteriales</taxon>
        <taxon>Bifidobacteriaceae</taxon>
        <taxon>Galliscardovia</taxon>
    </lineage>
</organism>
<feature type="coiled-coil region" evidence="1">
    <location>
        <begin position="141"/>
        <end position="168"/>
    </location>
</feature>
<accession>A0A8J3AKQ5</accession>
<gene>
    <name evidence="3" type="ORF">GCM10007377_16030</name>
</gene>
<evidence type="ECO:0000313" key="3">
    <source>
        <dbReference type="EMBL" id="GGI15464.1"/>
    </source>
</evidence>
<dbReference type="InterPro" id="IPR005039">
    <property type="entry name" value="Ant_C"/>
</dbReference>
<dbReference type="SMART" id="SM01040">
    <property type="entry name" value="Bro-N"/>
    <property type="match status" value="1"/>
</dbReference>
<name>A0A8J3AKQ5_9BIFI</name>
<dbReference type="InterPro" id="IPR003497">
    <property type="entry name" value="BRO_N_domain"/>
</dbReference>
<dbReference type="PANTHER" id="PTHR36180:SF2">
    <property type="entry name" value="BRO FAMILY PROTEIN"/>
    <property type="match status" value="1"/>
</dbReference>
<dbReference type="Pfam" id="PF03374">
    <property type="entry name" value="ANT"/>
    <property type="match status" value="1"/>
</dbReference>
<keyword evidence="4" id="KW-1185">Reference proteome</keyword>
<dbReference type="Pfam" id="PF02498">
    <property type="entry name" value="Bro-N"/>
    <property type="match status" value="1"/>
</dbReference>
<reference evidence="3" key="2">
    <citation type="submission" date="2020-09" db="EMBL/GenBank/DDBJ databases">
        <authorList>
            <person name="Sun Q."/>
            <person name="Sedlacek I."/>
        </authorList>
    </citation>
    <scope>NUCLEOTIDE SEQUENCE</scope>
    <source>
        <strain evidence="3">CCM 8606</strain>
    </source>
</reference>
<dbReference type="PANTHER" id="PTHR36180">
    <property type="entry name" value="DNA-BINDING PROTEIN-RELATED-RELATED"/>
    <property type="match status" value="1"/>
</dbReference>
<evidence type="ECO:0000313" key="4">
    <source>
        <dbReference type="Proteomes" id="UP000619536"/>
    </source>
</evidence>